<proteinExistence type="inferred from homology"/>
<gene>
    <name evidence="4" type="ORF">BCY86_01040</name>
</gene>
<feature type="domain" description="Peptidase M16 C-terminal" evidence="3">
    <location>
        <begin position="180"/>
        <end position="347"/>
    </location>
</feature>
<organism evidence="4 5">
    <name type="scientific">Pajaroellobacter abortibovis</name>
    <dbReference type="NCBI Taxonomy" id="1882918"/>
    <lineage>
        <taxon>Bacteria</taxon>
        <taxon>Pseudomonadati</taxon>
        <taxon>Myxococcota</taxon>
        <taxon>Polyangia</taxon>
        <taxon>Polyangiales</taxon>
        <taxon>Polyangiaceae</taxon>
    </lineage>
</organism>
<dbReference type="InterPro" id="IPR050361">
    <property type="entry name" value="MPP/UQCRC_Complex"/>
</dbReference>
<sequence length="435" mass="48592">MAQFTDLGLNIQQTTLDNGLRVVTVAQPHLHTAHLTLFVRAGSRFETRESHGLSHFLEHMVYRGTKRLPSAHAIGLSFERLGSFLYASTQADSTTFSASVPPESLEQVSLLCGEVIGSPQFYDIDIEKKVVCEEILEDLDEYGRPINPDNLSRALIYPHHPLGLTIPGDAQTVSSFEESMLHAHHTLHYTGASCVLVLSGALDPQRSLEWAERAFAYFPRGSVLSTPPPVHRQKKARLKIVRHPSSQTALRLCFRAIAETDSRYPALELLLRIIDDGMSTRLYHQICNQKGLCYDVSSGYDGYEDDGIIDFAAYAHHTQVPLVAQGILSLLHELATQGPYQEELDQAYQRCCWDLRSMLDSPEDIASSYGYGLLANRFQTSEQKLAVLRQVTCPDVQEMARMLIQPSRLNVVAVGLLPREARQRLSDIVHGWEGA</sequence>
<evidence type="ECO:0000256" key="1">
    <source>
        <dbReference type="ARBA" id="ARBA00007261"/>
    </source>
</evidence>
<dbReference type="Pfam" id="PF00675">
    <property type="entry name" value="Peptidase_M16"/>
    <property type="match status" value="1"/>
</dbReference>
<name>A0A1L6MV89_9BACT</name>
<dbReference type="PANTHER" id="PTHR11851">
    <property type="entry name" value="METALLOPROTEASE"/>
    <property type="match status" value="1"/>
</dbReference>
<evidence type="ECO:0000259" key="3">
    <source>
        <dbReference type="Pfam" id="PF05193"/>
    </source>
</evidence>
<dbReference type="Gene3D" id="3.30.830.10">
    <property type="entry name" value="Metalloenzyme, LuxS/M16 peptidase-like"/>
    <property type="match status" value="2"/>
</dbReference>
<feature type="domain" description="Peptidase M16 N-terminal" evidence="2">
    <location>
        <begin position="21"/>
        <end position="155"/>
    </location>
</feature>
<dbReference type="Pfam" id="PF05193">
    <property type="entry name" value="Peptidase_M16_C"/>
    <property type="match status" value="1"/>
</dbReference>
<comment type="similarity">
    <text evidence="1">Belongs to the peptidase M16 family.</text>
</comment>
<accession>A0A1L6MV89</accession>
<dbReference type="InterPro" id="IPR011765">
    <property type="entry name" value="Pept_M16_N"/>
</dbReference>
<dbReference type="PANTHER" id="PTHR11851:SF49">
    <property type="entry name" value="MITOCHONDRIAL-PROCESSING PEPTIDASE SUBUNIT ALPHA"/>
    <property type="match status" value="1"/>
</dbReference>
<evidence type="ECO:0000313" key="5">
    <source>
        <dbReference type="Proteomes" id="UP000185544"/>
    </source>
</evidence>
<evidence type="ECO:0000259" key="2">
    <source>
        <dbReference type="Pfam" id="PF00675"/>
    </source>
</evidence>
<dbReference type="KEGG" id="pabo:BCY86_01040"/>
<dbReference type="RefSeq" id="WP_075276071.1">
    <property type="nucleotide sequence ID" value="NZ_CP016908.1"/>
</dbReference>
<reference evidence="4 5" key="1">
    <citation type="submission" date="2016-08" db="EMBL/GenBank/DDBJ databases">
        <title>Identification and validation of antigenic proteins from Pajaroellobacter abortibovis using de-novo genome sequence assembly and reverse vaccinology.</title>
        <authorList>
            <person name="Welly B.T."/>
            <person name="Miller M.R."/>
            <person name="Stott J.L."/>
            <person name="Blanchard M.T."/>
            <person name="Islas-Trejo A.D."/>
            <person name="O'Rourke S.M."/>
            <person name="Young A.E."/>
            <person name="Medrano J.F."/>
            <person name="Van Eenennaam A.L."/>
        </authorList>
    </citation>
    <scope>NUCLEOTIDE SEQUENCE [LARGE SCALE GENOMIC DNA]</scope>
    <source>
        <strain evidence="4 5">BTF92-0548A/99-0131</strain>
    </source>
</reference>
<protein>
    <recommendedName>
        <fullName evidence="6">Peptidase M16</fullName>
    </recommendedName>
</protein>
<dbReference type="InterPro" id="IPR007863">
    <property type="entry name" value="Peptidase_M16_C"/>
</dbReference>
<evidence type="ECO:0000313" key="4">
    <source>
        <dbReference type="EMBL" id="APR99422.1"/>
    </source>
</evidence>
<dbReference type="SUPFAM" id="SSF63411">
    <property type="entry name" value="LuxS/MPP-like metallohydrolase"/>
    <property type="match status" value="2"/>
</dbReference>
<dbReference type="STRING" id="1882918.BCY86_01040"/>
<keyword evidence="5" id="KW-1185">Reference proteome</keyword>
<dbReference type="EMBL" id="CP016908">
    <property type="protein sequence ID" value="APR99422.1"/>
    <property type="molecule type" value="Genomic_DNA"/>
</dbReference>
<dbReference type="GO" id="GO:0046872">
    <property type="term" value="F:metal ion binding"/>
    <property type="evidence" value="ECO:0007669"/>
    <property type="project" value="InterPro"/>
</dbReference>
<evidence type="ECO:0008006" key="6">
    <source>
        <dbReference type="Google" id="ProtNLM"/>
    </source>
</evidence>
<dbReference type="InterPro" id="IPR011249">
    <property type="entry name" value="Metalloenz_LuxS/M16"/>
</dbReference>
<dbReference type="Proteomes" id="UP000185544">
    <property type="component" value="Chromosome"/>
</dbReference>
<dbReference type="AlphaFoldDB" id="A0A1L6MV89"/>